<dbReference type="AlphaFoldDB" id="A0A2I1YEN0"/>
<accession>A0A2I1YEN0</accession>
<evidence type="ECO:0000313" key="2">
    <source>
        <dbReference type="Proteomes" id="UP000235073"/>
    </source>
</evidence>
<reference evidence="1 2" key="1">
    <citation type="submission" date="2017-12" db="EMBL/GenBank/DDBJ databases">
        <title>Phylogenetic diversity of female urinary microbiome.</title>
        <authorList>
            <person name="Thomas-White K."/>
            <person name="Wolfe A.J."/>
        </authorList>
    </citation>
    <scope>NUCLEOTIDE SEQUENCE [LARGE SCALE GENOMIC DNA]</scope>
    <source>
        <strain evidence="1 2">UMB0733</strain>
    </source>
</reference>
<proteinExistence type="predicted"/>
<protein>
    <submittedName>
        <fullName evidence="1">Uncharacterized protein</fullName>
    </submittedName>
</protein>
<dbReference type="RefSeq" id="WP_101774329.1">
    <property type="nucleotide sequence ID" value="NZ_PKIB01000009.1"/>
</dbReference>
<dbReference type="EMBL" id="PKIB01000009">
    <property type="protein sequence ID" value="PLA53351.1"/>
    <property type="molecule type" value="Genomic_DNA"/>
</dbReference>
<evidence type="ECO:0000313" key="1">
    <source>
        <dbReference type="EMBL" id="PLA53351.1"/>
    </source>
</evidence>
<name>A0A2I1YEN0_STRMC</name>
<gene>
    <name evidence="1" type="ORF">CYK21_09075</name>
</gene>
<organism evidence="1 2">
    <name type="scientific">Streptococcus macedonicus</name>
    <name type="common">Streptococcus gallolyticus macedonicus</name>
    <dbReference type="NCBI Taxonomy" id="59310"/>
    <lineage>
        <taxon>Bacteria</taxon>
        <taxon>Bacillati</taxon>
        <taxon>Bacillota</taxon>
        <taxon>Bacilli</taxon>
        <taxon>Lactobacillales</taxon>
        <taxon>Streptococcaceae</taxon>
        <taxon>Streptococcus</taxon>
    </lineage>
</organism>
<sequence>MHITETKSYDRFIDTMFQNKQYQILYKHHLQLFRNYACNGNTSNLENDINNLFSKTNGIPFIFSHITFKNSETNILTNPKKVEYELYQLKQKYFNQFNWHIQHLNPEGILNKFLELNTDLETIAKKYLKQISR</sequence>
<comment type="caution">
    <text evidence="1">The sequence shown here is derived from an EMBL/GenBank/DDBJ whole genome shotgun (WGS) entry which is preliminary data.</text>
</comment>
<dbReference type="Proteomes" id="UP000235073">
    <property type="component" value="Unassembled WGS sequence"/>
</dbReference>